<evidence type="ECO:0000313" key="1">
    <source>
        <dbReference type="EMBL" id="QEE24564.1"/>
    </source>
</evidence>
<dbReference type="RefSeq" id="WP_147627156.1">
    <property type="nucleotide sequence ID" value="NZ_CP042807.1"/>
</dbReference>
<evidence type="ECO:0000313" key="2">
    <source>
        <dbReference type="Proteomes" id="UP000321807"/>
    </source>
</evidence>
<name>A0A5B9DZA7_9GAMM</name>
<organism evidence="1 2">
    <name type="scientific">Rhodanobacter glycinis</name>
    <dbReference type="NCBI Taxonomy" id="582702"/>
    <lineage>
        <taxon>Bacteria</taxon>
        <taxon>Pseudomonadati</taxon>
        <taxon>Pseudomonadota</taxon>
        <taxon>Gammaproteobacteria</taxon>
        <taxon>Lysobacterales</taxon>
        <taxon>Rhodanobacteraceae</taxon>
        <taxon>Rhodanobacter</taxon>
    </lineage>
</organism>
<sequence length="90" mass="9544">MIEPLGHTSTGLRRIAARAATVIDGRGECAVFLSLQTRNAYALTRTDPDWCTAPARNAAHLVGVYQPVAGKDQIASWVLSDLLAHVGATS</sequence>
<reference evidence="1 2" key="1">
    <citation type="submission" date="2019-08" db="EMBL/GenBank/DDBJ databases">
        <title>Complete genome sequence of Rhodanobacter glycinis strain T01E-68 isolated from tomato root.</title>
        <authorList>
            <person name="Weon H.-Y."/>
            <person name="Lee S.A."/>
        </authorList>
    </citation>
    <scope>NUCLEOTIDE SEQUENCE [LARGE SCALE GENOMIC DNA]</scope>
    <source>
        <strain evidence="1 2">T01E-68</strain>
    </source>
</reference>
<dbReference type="KEGG" id="rgl:CS053_08645"/>
<dbReference type="EMBL" id="CP042807">
    <property type="protein sequence ID" value="QEE24564.1"/>
    <property type="molecule type" value="Genomic_DNA"/>
</dbReference>
<protein>
    <submittedName>
        <fullName evidence="1">Uncharacterized protein</fullName>
    </submittedName>
</protein>
<gene>
    <name evidence="1" type="ORF">CS053_08645</name>
</gene>
<accession>A0A5B9DZA7</accession>
<proteinExistence type="predicted"/>
<dbReference type="AlphaFoldDB" id="A0A5B9DZA7"/>
<dbReference type="Proteomes" id="UP000321807">
    <property type="component" value="Chromosome"/>
</dbReference>